<sequence>MRSAIEAVRDESASPVPTVSSLNDRALTAMVAAVGAGVAEQIVKGLAQLAELSA</sequence>
<organism evidence="1 2">
    <name type="scientific">Pedococcus ginsenosidimutans</name>
    <dbReference type="NCBI Taxonomy" id="490570"/>
    <lineage>
        <taxon>Bacteria</taxon>
        <taxon>Bacillati</taxon>
        <taxon>Actinomycetota</taxon>
        <taxon>Actinomycetes</taxon>
        <taxon>Micrococcales</taxon>
        <taxon>Intrasporangiaceae</taxon>
        <taxon>Pedococcus</taxon>
    </lineage>
</organism>
<comment type="caution">
    <text evidence="1">The sequence shown here is derived from an EMBL/GenBank/DDBJ whole genome shotgun (WGS) entry which is preliminary data.</text>
</comment>
<reference evidence="2" key="1">
    <citation type="journal article" date="2019" name="Int. J. Syst. Evol. Microbiol.">
        <title>The Global Catalogue of Microorganisms (GCM) 10K type strain sequencing project: providing services to taxonomists for standard genome sequencing and annotation.</title>
        <authorList>
            <consortium name="The Broad Institute Genomics Platform"/>
            <consortium name="The Broad Institute Genome Sequencing Center for Infectious Disease"/>
            <person name="Wu L."/>
            <person name="Ma J."/>
        </authorList>
    </citation>
    <scope>NUCLEOTIDE SEQUENCE [LARGE SCALE GENOMIC DNA]</scope>
    <source>
        <strain evidence="2">JCM 18961</strain>
    </source>
</reference>
<name>A0ABP8XWA4_9MICO</name>
<proteinExistence type="predicted"/>
<evidence type="ECO:0000313" key="2">
    <source>
        <dbReference type="Proteomes" id="UP001500556"/>
    </source>
</evidence>
<gene>
    <name evidence="1" type="ORF">GCM10025782_11520</name>
</gene>
<accession>A0ABP8XWA4</accession>
<evidence type="ECO:0000313" key="1">
    <source>
        <dbReference type="EMBL" id="GAA4716265.1"/>
    </source>
</evidence>
<dbReference type="EMBL" id="BAABLO010000004">
    <property type="protein sequence ID" value="GAA4716265.1"/>
    <property type="molecule type" value="Genomic_DNA"/>
</dbReference>
<dbReference type="Proteomes" id="UP001500556">
    <property type="component" value="Unassembled WGS sequence"/>
</dbReference>
<keyword evidence="2" id="KW-1185">Reference proteome</keyword>
<protein>
    <submittedName>
        <fullName evidence="1">Uncharacterized protein</fullName>
    </submittedName>
</protein>